<protein>
    <submittedName>
        <fullName evidence="1">Uncharacterized protein</fullName>
    </submittedName>
</protein>
<sequence length="89" mass="9703">MQPKGDDRSFLRLDSTAASLSVLKSTPNIPASSLSQSDSLVSTIPFLSKSKEIRNHELAKSSRITHTSSSILNSVYSITKPVQHSSVFR</sequence>
<reference evidence="2" key="1">
    <citation type="submission" date="2016-02" db="EMBL/GenBank/DDBJ databases">
        <title>Comparative genomics of biotechnologically important yeasts.</title>
        <authorList>
            <consortium name="DOE Joint Genome Institute"/>
            <person name="Riley R."/>
            <person name="Haridas S."/>
            <person name="Wolfe K.H."/>
            <person name="Lopes M.R."/>
            <person name="Hittinger C.T."/>
            <person name="Goker M."/>
            <person name="Salamov A."/>
            <person name="Wisecaver J."/>
            <person name="Long T.M."/>
            <person name="Aerts A.L."/>
            <person name="Barry K."/>
            <person name="Choi C."/>
            <person name="Clum A."/>
            <person name="Coughlan A.Y."/>
            <person name="Deshpande S."/>
            <person name="Douglass A.P."/>
            <person name="Hanson S.J."/>
            <person name="Klenk H.-P."/>
            <person name="Labutti K."/>
            <person name="Lapidus A."/>
            <person name="Lindquist E."/>
            <person name="Lipzen A."/>
            <person name="Meier-Kolthoff J.P."/>
            <person name="Ohm R.A."/>
            <person name="Otillar R.P."/>
            <person name="Pangilinan J."/>
            <person name="Peng Y."/>
            <person name="Rokas A."/>
            <person name="Rosa C.A."/>
            <person name="Scheuner C."/>
            <person name="Sibirny A.A."/>
            <person name="Slot J.C."/>
            <person name="Stielow J.B."/>
            <person name="Sun H."/>
            <person name="Kurtzman C.P."/>
            <person name="Blackwell M."/>
            <person name="Jeffries T.W."/>
            <person name="Grigoriev I.V."/>
        </authorList>
    </citation>
    <scope>NUCLEOTIDE SEQUENCE [LARGE SCALE GENOMIC DNA]</scope>
    <source>
        <strain evidence="2">NRRL Y-17796</strain>
    </source>
</reference>
<dbReference type="Proteomes" id="UP000095023">
    <property type="component" value="Unassembled WGS sequence"/>
</dbReference>
<organism evidence="1 2">
    <name type="scientific">Tortispora caseinolytica NRRL Y-17796</name>
    <dbReference type="NCBI Taxonomy" id="767744"/>
    <lineage>
        <taxon>Eukaryota</taxon>
        <taxon>Fungi</taxon>
        <taxon>Dikarya</taxon>
        <taxon>Ascomycota</taxon>
        <taxon>Saccharomycotina</taxon>
        <taxon>Trigonopsidomycetes</taxon>
        <taxon>Trigonopsidales</taxon>
        <taxon>Trigonopsidaceae</taxon>
        <taxon>Tortispora</taxon>
    </lineage>
</organism>
<proteinExistence type="predicted"/>
<dbReference type="EMBL" id="KV453841">
    <property type="protein sequence ID" value="ODV91615.1"/>
    <property type="molecule type" value="Genomic_DNA"/>
</dbReference>
<name>A0A1E4TIN7_9ASCO</name>
<evidence type="ECO:0000313" key="2">
    <source>
        <dbReference type="Proteomes" id="UP000095023"/>
    </source>
</evidence>
<accession>A0A1E4TIN7</accession>
<dbReference type="AlphaFoldDB" id="A0A1E4TIN7"/>
<evidence type="ECO:0000313" key="1">
    <source>
        <dbReference type="EMBL" id="ODV91615.1"/>
    </source>
</evidence>
<gene>
    <name evidence="1" type="ORF">CANCADRAFT_73453</name>
</gene>
<keyword evidence="2" id="KW-1185">Reference proteome</keyword>